<organism evidence="1 2">
    <name type="scientific">Mythimna loreyi</name>
    <dbReference type="NCBI Taxonomy" id="667449"/>
    <lineage>
        <taxon>Eukaryota</taxon>
        <taxon>Metazoa</taxon>
        <taxon>Ecdysozoa</taxon>
        <taxon>Arthropoda</taxon>
        <taxon>Hexapoda</taxon>
        <taxon>Insecta</taxon>
        <taxon>Pterygota</taxon>
        <taxon>Neoptera</taxon>
        <taxon>Endopterygota</taxon>
        <taxon>Lepidoptera</taxon>
        <taxon>Glossata</taxon>
        <taxon>Ditrysia</taxon>
        <taxon>Noctuoidea</taxon>
        <taxon>Noctuidae</taxon>
        <taxon>Noctuinae</taxon>
        <taxon>Hadenini</taxon>
        <taxon>Mythimna</taxon>
    </lineage>
</organism>
<dbReference type="Proteomes" id="UP001231649">
    <property type="component" value="Chromosome 11"/>
</dbReference>
<protein>
    <submittedName>
        <fullName evidence="1">Uncharacterized protein</fullName>
    </submittedName>
</protein>
<keyword evidence="2" id="KW-1185">Reference proteome</keyword>
<name>A0ACC2R6M6_9NEOP</name>
<reference evidence="1" key="1">
    <citation type="submission" date="2023-03" db="EMBL/GenBank/DDBJ databases">
        <title>Chromosome-level genomes of two armyworms, Mythimna separata and Mythimna loreyi, provide insights into the biosynthesis and reception of sex pheromones.</title>
        <authorList>
            <person name="Zhao H."/>
        </authorList>
    </citation>
    <scope>NUCLEOTIDE SEQUENCE</scope>
    <source>
        <strain evidence="1">BeijingLab</strain>
    </source>
</reference>
<dbReference type="EMBL" id="CM056787">
    <property type="protein sequence ID" value="KAJ8733125.1"/>
    <property type="molecule type" value="Genomic_DNA"/>
</dbReference>
<gene>
    <name evidence="1" type="ORF">PYW08_001423</name>
</gene>
<accession>A0ACC2R6M6</accession>
<evidence type="ECO:0000313" key="2">
    <source>
        <dbReference type="Proteomes" id="UP001231649"/>
    </source>
</evidence>
<comment type="caution">
    <text evidence="1">The sequence shown here is derived from an EMBL/GenBank/DDBJ whole genome shotgun (WGS) entry which is preliminary data.</text>
</comment>
<proteinExistence type="predicted"/>
<evidence type="ECO:0000313" key="1">
    <source>
        <dbReference type="EMBL" id="KAJ8733125.1"/>
    </source>
</evidence>
<sequence length="923" mass="106124">MTEFKQKCIFFTSVILFNVLANSLPTIVNATGDDSIRGNIRPGQVVRSYSLEITVNNNTVNGNTFDGRAVLDIMLTPATREDAIILHVKDLLIKSVKVGMFSSVNVVEADFHVDYEELYIYPTIVALSYIVIIEYTGYLTESGLGLHLGKYNQGTYVAMNLNPTYARRVFPCMDEPTEISITSFKFNNLDYNHLVSNSMLEPNSANQFRSMLLPPHLWGMIAHNFININIPAANVRLFGRGGSWNQDIQASIAINSFYFNLNEWTQMPYTEININQVGSMNIIAIPDVSTDWNALSIVGIWEPYVFMETTHSVKQRSLALPKIAEAMAKQWFGFKIFPQNWRYEWVVSGLASYAGWEMTRKFYEFGVLERDIDVNTLFVTEVIQESLLRDSYLTSGVLEPQEDLFDEEIIRNHISVNGVQKYKAPALMRMMRNILGDGNIDYIQLAATALLRSMSTDSVNSLNFIDAVNKYWLQSGNAQNNFFEFLEQWQNEKGYPLLEVTQINNNLVLIYQEVFGFYNENLMFGQYKLPITYTTSRELDFSDQKLHPTSVSDRIQLLPIRLGDDDWVLFNIQGQGYYRVNYDKGMWEKIIKALEAQMTRIQIHPLNRATLVDDALNVARAGRLKYEVAVRVVLTMEHETTYAPWKAFVRNMDFLRKRLMVFVDETEGLDQEVYLRIIKKTIRAFEENIGFYPDAANMEPPMQSLTRGLVMDHACRANYQPCIDAAKYWFYNPHNSAQVNPNIPHDIRPAVYCTMVRGGDKKVIEALEARLNIEPTLYERVVILESLACSKDEAFIKELLDQTIAANSPYSVEERLKIFAAVAGSSYINAHLALIFMRSRTDEITKKYGSLEKFEQAIFILADNMVDEDLSKTFEIWVHSLNNRLEESQRAADRALEQVYENLHWDKKYKDDLYRLLISGHLM</sequence>